<feature type="domain" description="EamA" evidence="7">
    <location>
        <begin position="154"/>
        <end position="292"/>
    </location>
</feature>
<reference evidence="8 9" key="2">
    <citation type="journal article" date="2014" name="Stand. Genomic Sci.">
        <title>An updated genome annotation for the model marine bacterium Ruegeria pomeroyi DSS-3.</title>
        <authorList>
            <person name="Rivers A.R."/>
            <person name="Smith C.B."/>
            <person name="Moran M.A."/>
        </authorList>
    </citation>
    <scope>GENOME REANNOTATION</scope>
    <source>
        <strain evidence="9">ATCC 700808 / DSM 15171 / DSS-3</strain>
    </source>
</reference>
<organism evidence="8 9">
    <name type="scientific">Ruegeria pomeroyi (strain ATCC 700808 / DSM 15171 / DSS-3)</name>
    <name type="common">Silicibacter pomeroyi</name>
    <dbReference type="NCBI Taxonomy" id="246200"/>
    <lineage>
        <taxon>Bacteria</taxon>
        <taxon>Pseudomonadati</taxon>
        <taxon>Pseudomonadota</taxon>
        <taxon>Alphaproteobacteria</taxon>
        <taxon>Rhodobacterales</taxon>
        <taxon>Roseobacteraceae</taxon>
        <taxon>Ruegeria</taxon>
    </lineage>
</organism>
<dbReference type="PaxDb" id="246200-SPO1262"/>
<sequence length="299" mass="30809">MTTSGERRVAGLAMIGSAACWGSATVMSRDLLVSMTSIQLLLVQLMASVCVLLALAAPRFPWTYRSREMTKGALCGVLEPGLAYVVGLAGLAQTTAGRASIISASEPVLIVLVAWVLFNQRPGLRLMAAIAIAVGGLVLVSWSPVVEDRGGAFRGDMMVVLATLFAAGYVVISSRIVGSFPAASLASGQQMVGLAFAMLVYAGAMAHGDDMGGFGAIPGGTLAYAALSGVVQYALAFWLYLIGLRYLSAGAAGLWLTLIPVFGLAGAWLWLGERPGLLTVLGAIVIVSAVVLGNRGGTE</sequence>
<feature type="transmembrane region" description="Helical" evidence="6">
    <location>
        <begin position="72"/>
        <end position="93"/>
    </location>
</feature>
<feature type="transmembrane region" description="Helical" evidence="6">
    <location>
        <begin position="38"/>
        <end position="60"/>
    </location>
</feature>
<dbReference type="PANTHER" id="PTHR32322">
    <property type="entry name" value="INNER MEMBRANE TRANSPORTER"/>
    <property type="match status" value="1"/>
</dbReference>
<keyword evidence="9" id="KW-1185">Reference proteome</keyword>
<keyword evidence="5 6" id="KW-0472">Membrane</keyword>
<evidence type="ECO:0000256" key="4">
    <source>
        <dbReference type="ARBA" id="ARBA00022989"/>
    </source>
</evidence>
<dbReference type="Proteomes" id="UP000001023">
    <property type="component" value="Chromosome"/>
</dbReference>
<dbReference type="InterPro" id="IPR050638">
    <property type="entry name" value="AA-Vitamin_Transporters"/>
</dbReference>
<comment type="subcellular location">
    <subcellularLocation>
        <location evidence="1">Membrane</location>
        <topology evidence="1">Multi-pass membrane protein</topology>
    </subcellularLocation>
</comment>
<evidence type="ECO:0000256" key="1">
    <source>
        <dbReference type="ARBA" id="ARBA00004141"/>
    </source>
</evidence>
<feature type="transmembrane region" description="Helical" evidence="6">
    <location>
        <begin position="277"/>
        <end position="294"/>
    </location>
</feature>
<dbReference type="RefSeq" id="WP_011047003.1">
    <property type="nucleotide sequence ID" value="NC_003911.12"/>
</dbReference>
<dbReference type="InterPro" id="IPR037185">
    <property type="entry name" value="EmrE-like"/>
</dbReference>
<feature type="transmembrane region" description="Helical" evidence="6">
    <location>
        <begin position="220"/>
        <end position="241"/>
    </location>
</feature>
<dbReference type="Pfam" id="PF00892">
    <property type="entry name" value="EamA"/>
    <property type="match status" value="2"/>
</dbReference>
<feature type="transmembrane region" description="Helical" evidence="6">
    <location>
        <begin position="99"/>
        <end position="118"/>
    </location>
</feature>
<evidence type="ECO:0000313" key="8">
    <source>
        <dbReference type="EMBL" id="AAV94554.1"/>
    </source>
</evidence>
<feature type="domain" description="EamA" evidence="7">
    <location>
        <begin position="12"/>
        <end position="141"/>
    </location>
</feature>
<dbReference type="PANTHER" id="PTHR32322:SF2">
    <property type="entry name" value="EAMA DOMAIN-CONTAINING PROTEIN"/>
    <property type="match status" value="1"/>
</dbReference>
<evidence type="ECO:0000259" key="7">
    <source>
        <dbReference type="Pfam" id="PF00892"/>
    </source>
</evidence>
<evidence type="ECO:0000256" key="3">
    <source>
        <dbReference type="ARBA" id="ARBA00022692"/>
    </source>
</evidence>
<dbReference type="HOGENOM" id="CLU_033863_16_0_5"/>
<proteinExistence type="inferred from homology"/>
<evidence type="ECO:0000256" key="6">
    <source>
        <dbReference type="SAM" id="Phobius"/>
    </source>
</evidence>
<dbReference type="SUPFAM" id="SSF103481">
    <property type="entry name" value="Multidrug resistance efflux transporter EmrE"/>
    <property type="match status" value="2"/>
</dbReference>
<dbReference type="GO" id="GO:0016020">
    <property type="term" value="C:membrane"/>
    <property type="evidence" value="ECO:0007669"/>
    <property type="project" value="UniProtKB-SubCell"/>
</dbReference>
<comment type="similarity">
    <text evidence="2">Belongs to the EamA transporter family.</text>
</comment>
<dbReference type="InterPro" id="IPR000620">
    <property type="entry name" value="EamA_dom"/>
</dbReference>
<keyword evidence="3 6" id="KW-0812">Transmembrane</keyword>
<evidence type="ECO:0000313" key="9">
    <source>
        <dbReference type="Proteomes" id="UP000001023"/>
    </source>
</evidence>
<dbReference type="STRING" id="246200.SPO1262"/>
<feature type="transmembrane region" description="Helical" evidence="6">
    <location>
        <begin position="253"/>
        <end position="271"/>
    </location>
</feature>
<feature type="transmembrane region" description="Helical" evidence="6">
    <location>
        <begin position="157"/>
        <end position="178"/>
    </location>
</feature>
<dbReference type="eggNOG" id="COG0697">
    <property type="taxonomic scope" value="Bacteria"/>
</dbReference>
<dbReference type="KEGG" id="sil:SPO1262"/>
<name>Q5LTZ8_RUEPO</name>
<gene>
    <name evidence="8" type="ordered locus">SPO1262</name>
</gene>
<evidence type="ECO:0000256" key="5">
    <source>
        <dbReference type="ARBA" id="ARBA00023136"/>
    </source>
</evidence>
<feature type="transmembrane region" description="Helical" evidence="6">
    <location>
        <begin position="125"/>
        <end position="145"/>
    </location>
</feature>
<dbReference type="PROSITE" id="PS51257">
    <property type="entry name" value="PROKAR_LIPOPROTEIN"/>
    <property type="match status" value="1"/>
</dbReference>
<evidence type="ECO:0000256" key="2">
    <source>
        <dbReference type="ARBA" id="ARBA00007362"/>
    </source>
</evidence>
<keyword evidence="4 6" id="KW-1133">Transmembrane helix</keyword>
<protein>
    <submittedName>
        <fullName evidence="8">Membrane protein, putative</fullName>
    </submittedName>
</protein>
<dbReference type="AlphaFoldDB" id="Q5LTZ8"/>
<accession>Q5LTZ8</accession>
<feature type="transmembrane region" description="Helical" evidence="6">
    <location>
        <begin position="190"/>
        <end position="208"/>
    </location>
</feature>
<dbReference type="EMBL" id="CP000031">
    <property type="protein sequence ID" value="AAV94554.1"/>
    <property type="molecule type" value="Genomic_DNA"/>
</dbReference>
<reference evidence="8 9" key="1">
    <citation type="journal article" date="2004" name="Nature">
        <title>Genome sequence of Silicibacter pomeroyi reveals adaptations to the marine environment.</title>
        <authorList>
            <person name="Moran M.A."/>
            <person name="Buchan A."/>
            <person name="Gonzalez J.M."/>
            <person name="Heidelberg J.F."/>
            <person name="Whitman W.B."/>
            <person name="Kiene R.P."/>
            <person name="Henriksen J.R."/>
            <person name="King G.M."/>
            <person name="Belas R."/>
            <person name="Fuqua C."/>
            <person name="Brinkac L."/>
            <person name="Lewis M."/>
            <person name="Johri S."/>
            <person name="Weaver B."/>
            <person name="Pai G."/>
            <person name="Eisen J.A."/>
            <person name="Rahe E."/>
            <person name="Sheldon W.M."/>
            <person name="Ye W."/>
            <person name="Miller T.R."/>
            <person name="Carlton J."/>
            <person name="Rasko D.A."/>
            <person name="Paulsen I.T."/>
            <person name="Ren Q."/>
            <person name="Daugherty S.C."/>
            <person name="Deboy R.T."/>
            <person name="Dodson R.J."/>
            <person name="Durkin A.S."/>
            <person name="Madupu R."/>
            <person name="Nelson W.C."/>
            <person name="Sullivan S.A."/>
            <person name="Rosovitz M.J."/>
            <person name="Haft D.H."/>
            <person name="Selengut J."/>
            <person name="Ward N."/>
        </authorList>
    </citation>
    <scope>NUCLEOTIDE SEQUENCE [LARGE SCALE GENOMIC DNA]</scope>
    <source>
        <strain evidence="9">ATCC 700808 / DSM 15171 / DSS-3</strain>
    </source>
</reference>